<evidence type="ECO:0000256" key="7">
    <source>
        <dbReference type="PIRNR" id="PIRNR038120"/>
    </source>
</evidence>
<gene>
    <name evidence="12" type="primary">g2339</name>
    <name evidence="12" type="ORF">VP750_LOCUS2002</name>
</gene>
<dbReference type="CDD" id="cd09617">
    <property type="entry name" value="Peptidase_C12_UCH37_BAP1"/>
    <property type="match status" value="1"/>
</dbReference>
<dbReference type="SUPFAM" id="SSF54001">
    <property type="entry name" value="Cysteine proteinases"/>
    <property type="match status" value="1"/>
</dbReference>
<evidence type="ECO:0000256" key="5">
    <source>
        <dbReference type="ARBA" id="ARBA00022801"/>
    </source>
</evidence>
<evidence type="ECO:0000256" key="8">
    <source>
        <dbReference type="PROSITE-ProRule" id="PRU01393"/>
    </source>
</evidence>
<dbReference type="PANTHER" id="PTHR10589:SF16">
    <property type="entry name" value="UBIQUITIN CARBOXYL-TERMINAL HYDROLASE ISOZYME L5"/>
    <property type="match status" value="1"/>
</dbReference>
<proteinExistence type="inferred from homology"/>
<dbReference type="EC" id="3.4.19.12" evidence="7 9"/>
<keyword evidence="3 7" id="KW-0645">Protease</keyword>
<evidence type="ECO:0000313" key="13">
    <source>
        <dbReference type="Proteomes" id="UP001497392"/>
    </source>
</evidence>
<dbReference type="PANTHER" id="PTHR10589">
    <property type="entry name" value="UBIQUITIN CARBOXYL-TERMINAL HYDROLASE"/>
    <property type="match status" value="1"/>
</dbReference>
<comment type="caution">
    <text evidence="12">The sequence shown here is derived from an EMBL/GenBank/DDBJ whole genome shotgun (WGS) entry which is preliminary data.</text>
</comment>
<accession>A0ABP1FK57</accession>
<evidence type="ECO:0000313" key="12">
    <source>
        <dbReference type="EMBL" id="CAL5220343.1"/>
    </source>
</evidence>
<keyword evidence="5 7" id="KW-0378">Hydrolase</keyword>
<dbReference type="Gene3D" id="3.40.532.10">
    <property type="entry name" value="Peptidase C12, ubiquitin carboxyl-terminal hydrolase"/>
    <property type="match status" value="1"/>
</dbReference>
<dbReference type="InterPro" id="IPR001578">
    <property type="entry name" value="Peptidase_C12_UCH"/>
</dbReference>
<dbReference type="InterPro" id="IPR041507">
    <property type="entry name" value="UCH_C"/>
</dbReference>
<dbReference type="EMBL" id="CAXHTA020000003">
    <property type="protein sequence ID" value="CAL5220343.1"/>
    <property type="molecule type" value="Genomic_DNA"/>
</dbReference>
<evidence type="ECO:0000256" key="1">
    <source>
        <dbReference type="ARBA" id="ARBA00000707"/>
    </source>
</evidence>
<evidence type="ECO:0000256" key="2">
    <source>
        <dbReference type="ARBA" id="ARBA00009326"/>
    </source>
</evidence>
<evidence type="ECO:0000256" key="6">
    <source>
        <dbReference type="ARBA" id="ARBA00022807"/>
    </source>
</evidence>
<dbReference type="PRINTS" id="PR00707">
    <property type="entry name" value="UBCTHYDRLASE"/>
</dbReference>
<dbReference type="Pfam" id="PF18031">
    <property type="entry name" value="UCH_C"/>
    <property type="match status" value="1"/>
</dbReference>
<evidence type="ECO:0000256" key="9">
    <source>
        <dbReference type="RuleBase" id="RU361215"/>
    </source>
</evidence>
<comment type="catalytic activity">
    <reaction evidence="1 7 8 9">
        <text>Thiol-dependent hydrolysis of ester, thioester, amide, peptide and isopeptide bonds formed by the C-terminal Gly of ubiquitin (a 76-residue protein attached to proteins as an intracellular targeting signal).</text>
        <dbReference type="EC" id="3.4.19.12"/>
    </reaction>
</comment>
<keyword evidence="13" id="KW-1185">Reference proteome</keyword>
<reference evidence="12 13" key="1">
    <citation type="submission" date="2024-06" db="EMBL/GenBank/DDBJ databases">
        <authorList>
            <person name="Kraege A."/>
            <person name="Thomma B."/>
        </authorList>
    </citation>
    <scope>NUCLEOTIDE SEQUENCE [LARGE SCALE GENOMIC DNA]</scope>
</reference>
<feature type="site" description="Important for enzyme activity" evidence="8">
    <location>
        <position position="177"/>
    </location>
</feature>
<evidence type="ECO:0000256" key="4">
    <source>
        <dbReference type="ARBA" id="ARBA00022786"/>
    </source>
</evidence>
<name>A0ABP1FK57_9CHLO</name>
<keyword evidence="6 7" id="KW-0788">Thiol protease</keyword>
<evidence type="ECO:0000256" key="3">
    <source>
        <dbReference type="ARBA" id="ARBA00022670"/>
    </source>
</evidence>
<dbReference type="InterPro" id="IPR017390">
    <property type="entry name" value="Ubiquitinyl_hydrolase_UCH37"/>
</dbReference>
<protein>
    <recommendedName>
        <fullName evidence="7 9">Ubiquitin carboxyl-terminal hydrolase</fullName>
        <ecNumber evidence="7 9">3.4.19.12</ecNumber>
    </recommendedName>
</protein>
<feature type="domain" description="UCH catalytic" evidence="11">
    <location>
        <begin position="6"/>
        <end position="223"/>
    </location>
</feature>
<dbReference type="Proteomes" id="UP001497392">
    <property type="component" value="Unassembled WGS sequence"/>
</dbReference>
<dbReference type="InterPro" id="IPR038765">
    <property type="entry name" value="Papain-like_cys_pep_sf"/>
</dbReference>
<organism evidence="12 13">
    <name type="scientific">Coccomyxa viridis</name>
    <dbReference type="NCBI Taxonomy" id="1274662"/>
    <lineage>
        <taxon>Eukaryota</taxon>
        <taxon>Viridiplantae</taxon>
        <taxon>Chlorophyta</taxon>
        <taxon>core chlorophytes</taxon>
        <taxon>Trebouxiophyceae</taxon>
        <taxon>Trebouxiophyceae incertae sedis</taxon>
        <taxon>Coccomyxaceae</taxon>
        <taxon>Coccomyxa</taxon>
    </lineage>
</organism>
<feature type="site" description="Transition state stabilizer" evidence="8">
    <location>
        <position position="81"/>
    </location>
</feature>
<evidence type="ECO:0000259" key="11">
    <source>
        <dbReference type="PROSITE" id="PS52048"/>
    </source>
</evidence>
<dbReference type="Gene3D" id="1.20.58.860">
    <property type="match status" value="1"/>
</dbReference>
<feature type="active site" description="Nucleophile" evidence="8">
    <location>
        <position position="87"/>
    </location>
</feature>
<evidence type="ECO:0000256" key="10">
    <source>
        <dbReference type="SAM" id="MobiDB-lite"/>
    </source>
</evidence>
<feature type="active site" description="Proton donor" evidence="8">
    <location>
        <position position="162"/>
    </location>
</feature>
<sequence length="335" mass="37883">MAEGDSWTTIESDPGVFTELITEMGVQGVQVEELWSLDKESLEALRPVYGLIFLFKWQSEKDDRVPLEHGDYHGKVFFAKQVINNACATQAILSVLLNKPELKLGSELTSLRDFTTDFSSEMRGLAIGNSESIRQVHNSFHPPQPIVPEESRIAEKDDEVYHFISYLPIDGHLYELDGLKPGPVRLCEATEEDWLEKAGAIIQSRIERYAQSEIRFNLMSVIRDRRAVYEEQLASLQARRASSGDAGTRGETSMVIDSGGGKAQTGHSDSVESDILRIQEALHQEKAKFKRWHSENVRRKTNYVPFIFNFLKVLAEQDQLTGLIDRANKLQAAKE</sequence>
<feature type="region of interest" description="Disordered" evidence="10">
    <location>
        <begin position="240"/>
        <end position="269"/>
    </location>
</feature>
<dbReference type="PIRSF" id="PIRSF038120">
    <property type="entry name" value="Ubiquitinyl_hydrolase_UCH37"/>
    <property type="match status" value="1"/>
</dbReference>
<dbReference type="PROSITE" id="PS52049">
    <property type="entry name" value="ULD"/>
    <property type="match status" value="1"/>
</dbReference>
<dbReference type="InterPro" id="IPR036959">
    <property type="entry name" value="Peptidase_C12_UCH_sf"/>
</dbReference>
<keyword evidence="4 7" id="KW-0833">Ubl conjugation pathway</keyword>
<dbReference type="Pfam" id="PF01088">
    <property type="entry name" value="Peptidase_C12"/>
    <property type="match status" value="1"/>
</dbReference>
<dbReference type="PROSITE" id="PS52048">
    <property type="entry name" value="UCH_DOMAIN"/>
    <property type="match status" value="1"/>
</dbReference>
<comment type="similarity">
    <text evidence="2 7 8 9">Belongs to the peptidase C12 family.</text>
</comment>